<protein>
    <recommendedName>
        <fullName evidence="6">Calcium-binding protein</fullName>
    </recommendedName>
</protein>
<dbReference type="SUPFAM" id="SSF51120">
    <property type="entry name" value="beta-Roll"/>
    <property type="match status" value="7"/>
</dbReference>
<evidence type="ECO:0000256" key="1">
    <source>
        <dbReference type="ARBA" id="ARBA00004613"/>
    </source>
</evidence>
<dbReference type="GO" id="GO:0005509">
    <property type="term" value="F:calcium ion binding"/>
    <property type="evidence" value="ECO:0007669"/>
    <property type="project" value="InterPro"/>
</dbReference>
<keyword evidence="2" id="KW-0964">Secreted</keyword>
<dbReference type="Gene3D" id="2.150.10.10">
    <property type="entry name" value="Serralysin-like metalloprotease, C-terminal"/>
    <property type="match status" value="7"/>
</dbReference>
<dbReference type="GO" id="GO:0005576">
    <property type="term" value="C:extracellular region"/>
    <property type="evidence" value="ECO:0007669"/>
    <property type="project" value="UniProtKB-SubCell"/>
</dbReference>
<proteinExistence type="predicted"/>
<organism evidence="4 5">
    <name type="scientific">Paracoccus aestuariivivens</name>
    <dbReference type="NCBI Taxonomy" id="1820333"/>
    <lineage>
        <taxon>Bacteria</taxon>
        <taxon>Pseudomonadati</taxon>
        <taxon>Pseudomonadota</taxon>
        <taxon>Alphaproteobacteria</taxon>
        <taxon>Rhodobacterales</taxon>
        <taxon>Paracoccaceae</taxon>
        <taxon>Paracoccus</taxon>
    </lineage>
</organism>
<dbReference type="InterPro" id="IPR050557">
    <property type="entry name" value="RTX_toxin/Mannuronan_C5-epim"/>
</dbReference>
<dbReference type="AlphaFoldDB" id="A0A6L6J6W9"/>
<accession>A0A6L6J6W9</accession>
<evidence type="ECO:0000313" key="5">
    <source>
        <dbReference type="Proteomes" id="UP000478183"/>
    </source>
</evidence>
<keyword evidence="5" id="KW-1185">Reference proteome</keyword>
<dbReference type="PANTHER" id="PTHR38340">
    <property type="entry name" value="S-LAYER PROTEIN"/>
    <property type="match status" value="1"/>
</dbReference>
<dbReference type="InterPro" id="IPR001343">
    <property type="entry name" value="Hemolysn_Ca-bd"/>
</dbReference>
<dbReference type="InterPro" id="IPR011049">
    <property type="entry name" value="Serralysin-like_metalloprot_C"/>
</dbReference>
<comment type="caution">
    <text evidence="4">The sequence shown here is derived from an EMBL/GenBank/DDBJ whole genome shotgun (WGS) entry which is preliminary data.</text>
</comment>
<name>A0A6L6J6W9_9RHOB</name>
<dbReference type="PROSITE" id="PS00330">
    <property type="entry name" value="HEMOLYSIN_CALCIUM"/>
    <property type="match status" value="9"/>
</dbReference>
<dbReference type="EMBL" id="WMIE01000001">
    <property type="protein sequence ID" value="MTH76469.1"/>
    <property type="molecule type" value="Genomic_DNA"/>
</dbReference>
<dbReference type="Pfam" id="PF00353">
    <property type="entry name" value="HemolysinCabind"/>
    <property type="match status" value="12"/>
</dbReference>
<dbReference type="PRINTS" id="PR00313">
    <property type="entry name" value="CABNDNGRPT"/>
</dbReference>
<dbReference type="OrthoDB" id="9795675at2"/>
<evidence type="ECO:0008006" key="6">
    <source>
        <dbReference type="Google" id="ProtNLM"/>
    </source>
</evidence>
<dbReference type="PANTHER" id="PTHR38340:SF1">
    <property type="entry name" value="S-LAYER PROTEIN"/>
    <property type="match status" value="1"/>
</dbReference>
<evidence type="ECO:0000256" key="3">
    <source>
        <dbReference type="SAM" id="MobiDB-lite"/>
    </source>
</evidence>
<dbReference type="Proteomes" id="UP000478183">
    <property type="component" value="Unassembled WGS sequence"/>
</dbReference>
<evidence type="ECO:0000313" key="4">
    <source>
        <dbReference type="EMBL" id="MTH76469.1"/>
    </source>
</evidence>
<reference evidence="4 5" key="1">
    <citation type="submission" date="2019-11" db="EMBL/GenBank/DDBJ databases">
        <authorList>
            <person name="Dong K."/>
        </authorList>
    </citation>
    <scope>NUCLEOTIDE SEQUENCE [LARGE SCALE GENOMIC DNA]</scope>
    <source>
        <strain evidence="4 5">NBRC 111993</strain>
    </source>
</reference>
<sequence>MAVIPGTPASEVLHGTVENDTITGGEGNDTLYGYSGNDSFYIGGNSFGYDIYNGGDGEDRILLTSDMSVSSFLFTSNNMISTEMLYFGIWDVTGTEGNDTFDISGVTSTSSYDTIHLLGGNDVFTGYVGSDYVNGGSGNDTLNGGGGNDSLTGGSGNDSLNGGSGDDTFFISGNDFGYDIFDGGDGADRIMLQSDMVVSSFLFTSANVRATETLYFGVYDVSGTEGNDTFNISGITSTYSYDTIRLNAGNDIFTGYAGSDYVDGGSGNDTLIGGGGNDTLTGGSGNDSLVGGSGDDTFYISGNDFGSDIFDGGDGADRIMLLSDMVLSSFQFTAANVRATETLYFGVYDVSGTEGADNFNISGITSTSSYDTIQLNAGNDRFTGYVGSDYVDGGSGNDTLNGGGGNDTLTGGSGNDSLIGGSGDDSFYIRGNDYGNDIYDGGDGADRIVLQSDIVTSRFLFTAANVRSTEMLYFGVNDVSGTEGNDVFNISGIVSTNSYDTIQLGGGNDSFIGYRGSDYVNAGGGNDTLLGGAGDDRLDGGAGVDLVGYGAATSRVSVNLGLTSAQALGGGQGTDTLLNIENVNGSQYGDILIGNAAANVLNGGAGNDLLNGGAGNDALIGGAGVDTAAFGGASSGVTVNLSVAARQTIGGGMGADILTQIENVNGSNFNDRLTGNAVANVLNGGAGNDLLNGGAGNDALNGGAGIDTAIFGGATSGVTVNLSVAARQTIGGGMGADILTQIENVNGSNFNDRLIGSAANNVLNGGAGADVLNGVAGNDQLFGGAGNDQLIGGAGNDILNGGIGSDVFVFGVGQGADRVVDWQNGIDSIRVTEGVWQGVRYDSFDDLRVTQSGANTVISLGGTSITLANINAGQIDASDFNFV</sequence>
<dbReference type="RefSeq" id="WP_155093844.1">
    <property type="nucleotide sequence ID" value="NZ_WMIE01000001.1"/>
</dbReference>
<comment type="subcellular location">
    <subcellularLocation>
        <location evidence="1">Secreted</location>
    </subcellularLocation>
</comment>
<feature type="compositionally biased region" description="Gly residues" evidence="3">
    <location>
        <begin position="139"/>
        <end position="156"/>
    </location>
</feature>
<dbReference type="InterPro" id="IPR018511">
    <property type="entry name" value="Hemolysin-typ_Ca-bd_CS"/>
</dbReference>
<gene>
    <name evidence="4" type="ORF">GL286_01855</name>
</gene>
<feature type="region of interest" description="Disordered" evidence="3">
    <location>
        <begin position="139"/>
        <end position="158"/>
    </location>
</feature>
<evidence type="ECO:0000256" key="2">
    <source>
        <dbReference type="ARBA" id="ARBA00022525"/>
    </source>
</evidence>